<sequence length="252" mass="28003">MNNLPPIWLLDVDGVINATKPEWGAAPHRGDAWAGTTSWRMRWAPALLDRLRALRSAGRVEIVWCSTWCAYADQLERLFRLPALDRAFTDPVVGPEADRLKIEAARKVLRGGRRLVWTDDEAVPEPGSLLHDELTADGRALLIRPQPRVGLSREDMDKIEAFATGTGAVRPPAARALRLRRLNGRAPPWVVGGDLLGRVVLVVACPRRGDRRHEKSGAVRPLLVVLRPSRRPGDRQVRGLFGVVDPMLCANR</sequence>
<evidence type="ECO:0000313" key="1">
    <source>
        <dbReference type="EMBL" id="GAA2526220.1"/>
    </source>
</evidence>
<dbReference type="RefSeq" id="WP_344172748.1">
    <property type="nucleotide sequence ID" value="NZ_BAAARY010000012.1"/>
</dbReference>
<dbReference type="Pfam" id="PF18143">
    <property type="entry name" value="HAD_SAK_2"/>
    <property type="match status" value="1"/>
</dbReference>
<proteinExistence type="predicted"/>
<gene>
    <name evidence="1" type="ORF">GCM10010201_26140</name>
</gene>
<reference evidence="2" key="1">
    <citation type="journal article" date="2019" name="Int. J. Syst. Evol. Microbiol.">
        <title>The Global Catalogue of Microorganisms (GCM) 10K type strain sequencing project: providing services to taxonomists for standard genome sequencing and annotation.</title>
        <authorList>
            <consortium name="The Broad Institute Genomics Platform"/>
            <consortium name="The Broad Institute Genome Sequencing Center for Infectious Disease"/>
            <person name="Wu L."/>
            <person name="Ma J."/>
        </authorList>
    </citation>
    <scope>NUCLEOTIDE SEQUENCE [LARGE SCALE GENOMIC DNA]</scope>
    <source>
        <strain evidence="2">JCM 3367</strain>
    </source>
</reference>
<name>A0ABP6AX77_9ACTN</name>
<protein>
    <submittedName>
        <fullName evidence="1">Uncharacterized protein</fullName>
    </submittedName>
</protein>
<dbReference type="EMBL" id="BAAARY010000012">
    <property type="protein sequence ID" value="GAA2526220.1"/>
    <property type="molecule type" value="Genomic_DNA"/>
</dbReference>
<accession>A0ABP6AX77</accession>
<keyword evidence="2" id="KW-1185">Reference proteome</keyword>
<dbReference type="Proteomes" id="UP001499978">
    <property type="component" value="Unassembled WGS sequence"/>
</dbReference>
<comment type="caution">
    <text evidence="1">The sequence shown here is derived from an EMBL/GenBank/DDBJ whole genome shotgun (WGS) entry which is preliminary data.</text>
</comment>
<evidence type="ECO:0000313" key="2">
    <source>
        <dbReference type="Proteomes" id="UP001499978"/>
    </source>
</evidence>
<organism evidence="1 2">
    <name type="scientific">Pilimelia columellifera subsp. columellifera</name>
    <dbReference type="NCBI Taxonomy" id="706583"/>
    <lineage>
        <taxon>Bacteria</taxon>
        <taxon>Bacillati</taxon>
        <taxon>Actinomycetota</taxon>
        <taxon>Actinomycetes</taxon>
        <taxon>Micromonosporales</taxon>
        <taxon>Micromonosporaceae</taxon>
        <taxon>Pilimelia</taxon>
    </lineage>
</organism>